<keyword evidence="1" id="KW-0472">Membrane</keyword>
<evidence type="ECO:0000313" key="4">
    <source>
        <dbReference type="Proteomes" id="UP000477980"/>
    </source>
</evidence>
<accession>A0A6G1VM97</accession>
<dbReference type="EMBL" id="VZAH01000051">
    <property type="protein sequence ID" value="MQP13771.1"/>
    <property type="molecule type" value="Genomic_DNA"/>
</dbReference>
<feature type="transmembrane region" description="Helical" evidence="1">
    <location>
        <begin position="89"/>
        <end position="107"/>
    </location>
</feature>
<sequence length="179" mass="20692">MEKTKKCPYCGEEILAIAKKCKHCSEWLDETEILSEAPNLKETHEVNDGQYLYCKTCKEMISSSAKICPNCGDVDPFYFDDIKNKYKKANLGCITIIGMAFAMGLIFRSLGSKHGILTWSTDEFDTFLLVVLGFWILRKFISYMNMKEHKEEMSKIFQAKNDSQALDIWKQKLEEKNNN</sequence>
<name>A0A6G1VM97_9BACT</name>
<dbReference type="InterPro" id="IPR025874">
    <property type="entry name" value="DZR"/>
</dbReference>
<gene>
    <name evidence="3" type="ORF">F7D25_04970</name>
</gene>
<dbReference type="AlphaFoldDB" id="A0A6G1VM97"/>
<evidence type="ECO:0000313" key="3">
    <source>
        <dbReference type="EMBL" id="MQP13771.1"/>
    </source>
</evidence>
<dbReference type="Pfam" id="PF12773">
    <property type="entry name" value="DZR"/>
    <property type="match status" value="1"/>
</dbReference>
<evidence type="ECO:0000259" key="2">
    <source>
        <dbReference type="Pfam" id="PF12773"/>
    </source>
</evidence>
<feature type="domain" description="DZANK-type" evidence="2">
    <location>
        <begin position="7"/>
        <end position="72"/>
    </location>
</feature>
<reference evidence="3 4" key="1">
    <citation type="submission" date="2019-09" db="EMBL/GenBank/DDBJ databases">
        <title>Distinct polysaccharide growth profiles of human intestinal Prevotella copri isolates.</title>
        <authorList>
            <person name="Fehlner-Peach H."/>
            <person name="Magnabosco C."/>
            <person name="Raghavan V."/>
            <person name="Scher J.U."/>
            <person name="Tett A."/>
            <person name="Cox L.M."/>
            <person name="Gottsegen C."/>
            <person name="Watters A."/>
            <person name="Wiltshire- Gordon J.D."/>
            <person name="Segata N."/>
            <person name="Bonneau R."/>
            <person name="Littman D.R."/>
        </authorList>
    </citation>
    <scope>NUCLEOTIDE SEQUENCE [LARGE SCALE GENOMIC DNA]</scope>
    <source>
        <strain evidence="4">iAA917</strain>
    </source>
</reference>
<keyword evidence="1" id="KW-1133">Transmembrane helix</keyword>
<protein>
    <submittedName>
        <fullName evidence="3">Zinc ribbon domain-containing protein</fullName>
    </submittedName>
</protein>
<dbReference type="RefSeq" id="WP_153090048.1">
    <property type="nucleotide sequence ID" value="NZ_DAWDMP010000027.1"/>
</dbReference>
<dbReference type="Proteomes" id="UP000477980">
    <property type="component" value="Unassembled WGS sequence"/>
</dbReference>
<dbReference type="OrthoDB" id="9812349at2"/>
<organism evidence="3 4">
    <name type="scientific">Segatella copri</name>
    <dbReference type="NCBI Taxonomy" id="165179"/>
    <lineage>
        <taxon>Bacteria</taxon>
        <taxon>Pseudomonadati</taxon>
        <taxon>Bacteroidota</taxon>
        <taxon>Bacteroidia</taxon>
        <taxon>Bacteroidales</taxon>
        <taxon>Prevotellaceae</taxon>
        <taxon>Segatella</taxon>
    </lineage>
</organism>
<evidence type="ECO:0000256" key="1">
    <source>
        <dbReference type="SAM" id="Phobius"/>
    </source>
</evidence>
<keyword evidence="1" id="KW-0812">Transmembrane</keyword>
<comment type="caution">
    <text evidence="3">The sequence shown here is derived from an EMBL/GenBank/DDBJ whole genome shotgun (WGS) entry which is preliminary data.</text>
</comment>
<proteinExistence type="predicted"/>